<feature type="region of interest" description="Disordered" evidence="1">
    <location>
        <begin position="79"/>
        <end position="123"/>
    </location>
</feature>
<protein>
    <submittedName>
        <fullName evidence="2">Uncharacterized protein</fullName>
    </submittedName>
</protein>
<proteinExistence type="predicted"/>
<feature type="compositionally biased region" description="Basic and acidic residues" evidence="1">
    <location>
        <begin position="21"/>
        <end position="30"/>
    </location>
</feature>
<name>A0A7H8N3U9_9ACTN</name>
<sequence length="123" mass="13796">MHTYEPAPRDPYQPPIPSMRPPHEGPDHARPHQHVASATPIFDALYAEYRRSFRALPGDRSGEEDLGFTAFGHRERGAWERPGGWERTGTWDGGGWSGNGRHQRTNLPAALPPAPRDGRRRGL</sequence>
<organism evidence="2 3">
    <name type="scientific">Streptomyces buecherae</name>
    <dbReference type="NCBI Taxonomy" id="2763006"/>
    <lineage>
        <taxon>Bacteria</taxon>
        <taxon>Bacillati</taxon>
        <taxon>Actinomycetota</taxon>
        <taxon>Actinomycetes</taxon>
        <taxon>Kitasatosporales</taxon>
        <taxon>Streptomycetaceae</taxon>
        <taxon>Streptomyces</taxon>
    </lineage>
</organism>
<gene>
    <name evidence="2" type="ORF">HUT08_06045</name>
</gene>
<keyword evidence="3" id="KW-1185">Reference proteome</keyword>
<feature type="region of interest" description="Disordered" evidence="1">
    <location>
        <begin position="1"/>
        <end position="37"/>
    </location>
</feature>
<reference evidence="2 3" key="1">
    <citation type="submission" date="2020-06" db="EMBL/GenBank/DDBJ databases">
        <title>Genome mining for natural products.</title>
        <authorList>
            <person name="Zhang B."/>
            <person name="Shi J."/>
            <person name="Ge H."/>
        </authorList>
    </citation>
    <scope>NUCLEOTIDE SEQUENCE [LARGE SCALE GENOMIC DNA]</scope>
    <source>
        <strain evidence="2 3">NA00687</strain>
    </source>
</reference>
<evidence type="ECO:0000256" key="1">
    <source>
        <dbReference type="SAM" id="MobiDB-lite"/>
    </source>
</evidence>
<dbReference type="Proteomes" id="UP000509303">
    <property type="component" value="Chromosome"/>
</dbReference>
<feature type="compositionally biased region" description="Pro residues" evidence="1">
    <location>
        <begin position="9"/>
        <end position="20"/>
    </location>
</feature>
<dbReference type="RefSeq" id="WP_176160917.1">
    <property type="nucleotide sequence ID" value="NZ_CP054929.1"/>
</dbReference>
<evidence type="ECO:0000313" key="3">
    <source>
        <dbReference type="Proteomes" id="UP000509303"/>
    </source>
</evidence>
<dbReference type="AlphaFoldDB" id="A0A7H8N3U9"/>
<dbReference type="EMBL" id="CP054929">
    <property type="protein sequence ID" value="QKW49184.1"/>
    <property type="molecule type" value="Genomic_DNA"/>
</dbReference>
<accession>A0A7H8N3U9</accession>
<evidence type="ECO:0000313" key="2">
    <source>
        <dbReference type="EMBL" id="QKW49184.1"/>
    </source>
</evidence>